<evidence type="ECO:0000313" key="1">
    <source>
        <dbReference type="EMBL" id="KKN31895.1"/>
    </source>
</evidence>
<name>A0A0F9PJA2_9ZZZZ</name>
<dbReference type="EMBL" id="LAZR01002295">
    <property type="protein sequence ID" value="KKN31895.1"/>
    <property type="molecule type" value="Genomic_DNA"/>
</dbReference>
<proteinExistence type="predicted"/>
<dbReference type="AlphaFoldDB" id="A0A0F9PJA2"/>
<gene>
    <name evidence="1" type="ORF">LCGC14_0819390</name>
</gene>
<organism evidence="1">
    <name type="scientific">marine sediment metagenome</name>
    <dbReference type="NCBI Taxonomy" id="412755"/>
    <lineage>
        <taxon>unclassified sequences</taxon>
        <taxon>metagenomes</taxon>
        <taxon>ecological metagenomes</taxon>
    </lineage>
</organism>
<accession>A0A0F9PJA2</accession>
<sequence length="62" mass="7372">MEQKQTNIVIRIRILELEDKLLDLIIISNKYENIPVPVFELEMNAILKEIGYLENLIEFNLK</sequence>
<protein>
    <submittedName>
        <fullName evidence="1">Uncharacterized protein</fullName>
    </submittedName>
</protein>
<reference evidence="1" key="1">
    <citation type="journal article" date="2015" name="Nature">
        <title>Complex archaea that bridge the gap between prokaryotes and eukaryotes.</title>
        <authorList>
            <person name="Spang A."/>
            <person name="Saw J.H."/>
            <person name="Jorgensen S.L."/>
            <person name="Zaremba-Niedzwiedzka K."/>
            <person name="Martijn J."/>
            <person name="Lind A.E."/>
            <person name="van Eijk R."/>
            <person name="Schleper C."/>
            <person name="Guy L."/>
            <person name="Ettema T.J."/>
        </authorList>
    </citation>
    <scope>NUCLEOTIDE SEQUENCE</scope>
</reference>
<comment type="caution">
    <text evidence="1">The sequence shown here is derived from an EMBL/GenBank/DDBJ whole genome shotgun (WGS) entry which is preliminary data.</text>
</comment>